<evidence type="ECO:0000313" key="1">
    <source>
        <dbReference type="Ensembl" id="ENSCCAP00000012191.1"/>
    </source>
</evidence>
<dbReference type="Proteomes" id="UP000233040">
    <property type="component" value="Unassembled WGS sequence"/>
</dbReference>
<protein>
    <submittedName>
        <fullName evidence="1">Uncharacterized protein</fullName>
    </submittedName>
</protein>
<sequence length="106" mass="12253">MQLEEVFPLTMEVGFHCDFSSVAVILEHILAIVITGNKGIADTYLEFFSSLTVVEETLEMLKHLQYTEYIQFYSSISLTYGFKLFQVYSVCNSALSQRNNFFKKKK</sequence>
<accession>A0A2K5Q8F2</accession>
<dbReference type="GeneTree" id="ENSGT00860000135871"/>
<dbReference type="AlphaFoldDB" id="A0A2K5Q8F2"/>
<reference evidence="1" key="1">
    <citation type="submission" date="2025-08" db="UniProtKB">
        <authorList>
            <consortium name="Ensembl"/>
        </authorList>
    </citation>
    <scope>IDENTIFICATION</scope>
</reference>
<dbReference type="OMA" id="TEYIQFY"/>
<evidence type="ECO:0000313" key="2">
    <source>
        <dbReference type="Proteomes" id="UP000233040"/>
    </source>
</evidence>
<dbReference type="Ensembl" id="ENSCCAT00000029606.1">
    <property type="protein sequence ID" value="ENSCCAP00000012191.1"/>
    <property type="gene ID" value="ENSCCAG00000023873.1"/>
</dbReference>
<proteinExistence type="predicted"/>
<reference evidence="1" key="2">
    <citation type="submission" date="2025-09" db="UniProtKB">
        <authorList>
            <consortium name="Ensembl"/>
        </authorList>
    </citation>
    <scope>IDENTIFICATION</scope>
</reference>
<name>A0A2K5Q8F2_CEBIM</name>
<organism evidence="1 2">
    <name type="scientific">Cebus imitator</name>
    <name type="common">Panamanian white-faced capuchin</name>
    <name type="synonym">Cebus capucinus imitator</name>
    <dbReference type="NCBI Taxonomy" id="2715852"/>
    <lineage>
        <taxon>Eukaryota</taxon>
        <taxon>Metazoa</taxon>
        <taxon>Chordata</taxon>
        <taxon>Craniata</taxon>
        <taxon>Vertebrata</taxon>
        <taxon>Euteleostomi</taxon>
        <taxon>Mammalia</taxon>
        <taxon>Eutheria</taxon>
        <taxon>Euarchontoglires</taxon>
        <taxon>Primates</taxon>
        <taxon>Haplorrhini</taxon>
        <taxon>Platyrrhini</taxon>
        <taxon>Cebidae</taxon>
        <taxon>Cebinae</taxon>
        <taxon>Cebus</taxon>
    </lineage>
</organism>
<keyword evidence="2" id="KW-1185">Reference proteome</keyword>